<proteinExistence type="predicted"/>
<feature type="compositionally biased region" description="Pro residues" evidence="1">
    <location>
        <begin position="148"/>
        <end position="162"/>
    </location>
</feature>
<keyword evidence="3" id="KW-1185">Reference proteome</keyword>
<evidence type="ECO:0000256" key="1">
    <source>
        <dbReference type="SAM" id="MobiDB-lite"/>
    </source>
</evidence>
<name>A0A8H6HN08_9AGAR</name>
<organism evidence="2 3">
    <name type="scientific">Ephemerocybe angulata</name>
    <dbReference type="NCBI Taxonomy" id="980116"/>
    <lineage>
        <taxon>Eukaryota</taxon>
        <taxon>Fungi</taxon>
        <taxon>Dikarya</taxon>
        <taxon>Basidiomycota</taxon>
        <taxon>Agaricomycotina</taxon>
        <taxon>Agaricomycetes</taxon>
        <taxon>Agaricomycetidae</taxon>
        <taxon>Agaricales</taxon>
        <taxon>Agaricineae</taxon>
        <taxon>Psathyrellaceae</taxon>
        <taxon>Ephemerocybe</taxon>
    </lineage>
</organism>
<dbReference type="EMBL" id="JACGCI010000059">
    <property type="protein sequence ID" value="KAF6750028.1"/>
    <property type="molecule type" value="Genomic_DNA"/>
</dbReference>
<sequence>MIVGQRRGYKFGGPKMRNGGCLGAEYRRSRRVQLGDDERDETSTEADPRFFTPHYISPFHLIFLALLQTRAQRSLPHSPGLSNNAKLSLFAPGERENADDNAAAQARATEKGSGVFEDRAWYRGSRKRRNGTTTYEKTHTRTLSSLLTPPPTPSLQPQPTPDPAQSRAVSVRGEGGGGAVEHAGEARLELCGPAVARNAARI</sequence>
<reference evidence="2 3" key="1">
    <citation type="submission" date="2020-07" db="EMBL/GenBank/DDBJ databases">
        <title>Comparative genomics of pyrophilous fungi reveals a link between fire events and developmental genes.</title>
        <authorList>
            <consortium name="DOE Joint Genome Institute"/>
            <person name="Steindorff A.S."/>
            <person name="Carver A."/>
            <person name="Calhoun S."/>
            <person name="Stillman K."/>
            <person name="Liu H."/>
            <person name="Lipzen A."/>
            <person name="Pangilinan J."/>
            <person name="Labutti K."/>
            <person name="Bruns T.D."/>
            <person name="Grigoriev I.V."/>
        </authorList>
    </citation>
    <scope>NUCLEOTIDE SEQUENCE [LARGE SCALE GENOMIC DNA]</scope>
    <source>
        <strain evidence="2 3">CBS 144469</strain>
    </source>
</reference>
<dbReference type="Proteomes" id="UP000521943">
    <property type="component" value="Unassembled WGS sequence"/>
</dbReference>
<evidence type="ECO:0000313" key="2">
    <source>
        <dbReference type="EMBL" id="KAF6750028.1"/>
    </source>
</evidence>
<protein>
    <submittedName>
        <fullName evidence="2">Uncharacterized protein</fullName>
    </submittedName>
</protein>
<comment type="caution">
    <text evidence="2">The sequence shown here is derived from an EMBL/GenBank/DDBJ whole genome shotgun (WGS) entry which is preliminary data.</text>
</comment>
<feature type="region of interest" description="Disordered" evidence="1">
    <location>
        <begin position="124"/>
        <end position="180"/>
    </location>
</feature>
<dbReference type="AlphaFoldDB" id="A0A8H6HN08"/>
<accession>A0A8H6HN08</accession>
<gene>
    <name evidence="2" type="ORF">DFP72DRAFT_1140029</name>
</gene>
<evidence type="ECO:0000313" key="3">
    <source>
        <dbReference type="Proteomes" id="UP000521943"/>
    </source>
</evidence>